<name>A0ABQ2F0A9_9DEIO</name>
<evidence type="ECO:0000259" key="2">
    <source>
        <dbReference type="PROSITE" id="PS50110"/>
    </source>
</evidence>
<dbReference type="Proteomes" id="UP000647587">
    <property type="component" value="Unassembled WGS sequence"/>
</dbReference>
<dbReference type="InterPro" id="IPR001789">
    <property type="entry name" value="Sig_transdc_resp-reg_receiver"/>
</dbReference>
<sequence>MFDVLMVEDNPADVLLMELALEDFLPELTLHVVADGVEALAFLNRHAPYERTLRPKLVLLDGNTPRMDAVDVLTALRQDNAFKDLPVLMFTGSAAEADMQKCLEAGATDYITKPMGVEAYTEVVHRTLGFWAARMGSA</sequence>
<dbReference type="InterPro" id="IPR052893">
    <property type="entry name" value="TCS_response_regulator"/>
</dbReference>
<gene>
    <name evidence="3" type="ORF">GCM10008955_31330</name>
</gene>
<protein>
    <submittedName>
        <fullName evidence="3">Response regulator</fullName>
    </submittedName>
</protein>
<dbReference type="EMBL" id="BMPP01000014">
    <property type="protein sequence ID" value="GGK35141.1"/>
    <property type="molecule type" value="Genomic_DNA"/>
</dbReference>
<dbReference type="SMART" id="SM00448">
    <property type="entry name" value="REC"/>
    <property type="match status" value="1"/>
</dbReference>
<dbReference type="CDD" id="cd17557">
    <property type="entry name" value="REC_Rcp-like"/>
    <property type="match status" value="1"/>
</dbReference>
<evidence type="ECO:0000313" key="4">
    <source>
        <dbReference type="Proteomes" id="UP000647587"/>
    </source>
</evidence>
<dbReference type="PROSITE" id="PS50110">
    <property type="entry name" value="RESPONSE_REGULATORY"/>
    <property type="match status" value="1"/>
</dbReference>
<keyword evidence="4" id="KW-1185">Reference proteome</keyword>
<keyword evidence="1" id="KW-0597">Phosphoprotein</keyword>
<dbReference type="Gene3D" id="3.40.50.2300">
    <property type="match status" value="1"/>
</dbReference>
<dbReference type="RefSeq" id="WP_189010446.1">
    <property type="nucleotide sequence ID" value="NZ_BMPP01000014.1"/>
</dbReference>
<feature type="modified residue" description="4-aspartylphosphate" evidence="1">
    <location>
        <position position="61"/>
    </location>
</feature>
<dbReference type="PANTHER" id="PTHR44520:SF2">
    <property type="entry name" value="RESPONSE REGULATOR RCP1"/>
    <property type="match status" value="1"/>
</dbReference>
<feature type="domain" description="Response regulatory" evidence="2">
    <location>
        <begin position="3"/>
        <end position="128"/>
    </location>
</feature>
<evidence type="ECO:0000256" key="1">
    <source>
        <dbReference type="PROSITE-ProRule" id="PRU00169"/>
    </source>
</evidence>
<comment type="caution">
    <text evidence="3">The sequence shown here is derived from an EMBL/GenBank/DDBJ whole genome shotgun (WGS) entry which is preliminary data.</text>
</comment>
<accession>A0ABQ2F0A9</accession>
<reference evidence="4" key="1">
    <citation type="journal article" date="2019" name="Int. J. Syst. Evol. Microbiol.">
        <title>The Global Catalogue of Microorganisms (GCM) 10K type strain sequencing project: providing services to taxonomists for standard genome sequencing and annotation.</title>
        <authorList>
            <consortium name="The Broad Institute Genomics Platform"/>
            <consortium name="The Broad Institute Genome Sequencing Center for Infectious Disease"/>
            <person name="Wu L."/>
            <person name="Ma J."/>
        </authorList>
    </citation>
    <scope>NUCLEOTIDE SEQUENCE [LARGE SCALE GENOMIC DNA]</scope>
    <source>
        <strain evidence="4">JCM 30331</strain>
    </source>
</reference>
<proteinExistence type="predicted"/>
<dbReference type="InterPro" id="IPR011006">
    <property type="entry name" value="CheY-like_superfamily"/>
</dbReference>
<organism evidence="3 4">
    <name type="scientific">Deinococcus malanensis</name>
    <dbReference type="NCBI Taxonomy" id="1706855"/>
    <lineage>
        <taxon>Bacteria</taxon>
        <taxon>Thermotogati</taxon>
        <taxon>Deinococcota</taxon>
        <taxon>Deinococci</taxon>
        <taxon>Deinococcales</taxon>
        <taxon>Deinococcaceae</taxon>
        <taxon>Deinococcus</taxon>
    </lineage>
</organism>
<dbReference type="SUPFAM" id="SSF52172">
    <property type="entry name" value="CheY-like"/>
    <property type="match status" value="1"/>
</dbReference>
<evidence type="ECO:0000313" key="3">
    <source>
        <dbReference type="EMBL" id="GGK35141.1"/>
    </source>
</evidence>
<dbReference type="Pfam" id="PF00072">
    <property type="entry name" value="Response_reg"/>
    <property type="match status" value="1"/>
</dbReference>
<dbReference type="PANTHER" id="PTHR44520">
    <property type="entry name" value="RESPONSE REGULATOR RCP1-RELATED"/>
    <property type="match status" value="1"/>
</dbReference>